<name>A0A2M7G5F9_9BACT</name>
<protein>
    <submittedName>
        <fullName evidence="3">Uncharacterized protein</fullName>
    </submittedName>
</protein>
<evidence type="ECO:0000313" key="3">
    <source>
        <dbReference type="EMBL" id="PIW17189.1"/>
    </source>
</evidence>
<organism evidence="3 4">
    <name type="scientific">bacterium (Candidatus Blackallbacteria) CG17_big_fil_post_rev_8_21_14_2_50_48_46</name>
    <dbReference type="NCBI Taxonomy" id="2014261"/>
    <lineage>
        <taxon>Bacteria</taxon>
        <taxon>Candidatus Blackallbacteria</taxon>
    </lineage>
</organism>
<evidence type="ECO:0000256" key="2">
    <source>
        <dbReference type="SAM" id="Phobius"/>
    </source>
</evidence>
<feature type="compositionally biased region" description="Low complexity" evidence="1">
    <location>
        <begin position="115"/>
        <end position="196"/>
    </location>
</feature>
<feature type="region of interest" description="Disordered" evidence="1">
    <location>
        <begin position="96"/>
        <end position="207"/>
    </location>
</feature>
<reference evidence="3 4" key="1">
    <citation type="submission" date="2017-09" db="EMBL/GenBank/DDBJ databases">
        <title>Depth-based differentiation of microbial function through sediment-hosted aquifers and enrichment of novel symbionts in the deep terrestrial subsurface.</title>
        <authorList>
            <person name="Probst A.J."/>
            <person name="Ladd B."/>
            <person name="Jarett J.K."/>
            <person name="Geller-Mcgrath D.E."/>
            <person name="Sieber C.M."/>
            <person name="Emerson J.B."/>
            <person name="Anantharaman K."/>
            <person name="Thomas B.C."/>
            <person name="Malmstrom R."/>
            <person name="Stieglmeier M."/>
            <person name="Klingl A."/>
            <person name="Woyke T."/>
            <person name="Ryan C.M."/>
            <person name="Banfield J.F."/>
        </authorList>
    </citation>
    <scope>NUCLEOTIDE SEQUENCE [LARGE SCALE GENOMIC DNA]</scope>
    <source>
        <strain evidence="3">CG17_big_fil_post_rev_8_21_14_2_50_48_46</strain>
    </source>
</reference>
<keyword evidence="2" id="KW-0472">Membrane</keyword>
<keyword evidence="2" id="KW-1133">Transmembrane helix</keyword>
<sequence length="207" mass="21490">MSEKQCPICNRVVVVKSDQSLTCMFCGWKSAGKTPDAKLKGSPSASQEEVVRIATSPEEIAKKALESENSKQMIIYSGIGAILLLMIVGWQMTRPPAHKPERTSPLQSSAPLEQAAPASFPSPAATIASNPPTETTSPNTATPSPESTVSPTPIESADSSAGEEATASPSSEASPESETLENNTESEASPSPETPLSDPPPAESSAP</sequence>
<evidence type="ECO:0000313" key="4">
    <source>
        <dbReference type="Proteomes" id="UP000231019"/>
    </source>
</evidence>
<accession>A0A2M7G5F9</accession>
<keyword evidence="2" id="KW-0812">Transmembrane</keyword>
<gene>
    <name evidence="3" type="ORF">COW36_09455</name>
</gene>
<evidence type="ECO:0000256" key="1">
    <source>
        <dbReference type="SAM" id="MobiDB-lite"/>
    </source>
</evidence>
<dbReference type="Proteomes" id="UP000231019">
    <property type="component" value="Unassembled WGS sequence"/>
</dbReference>
<dbReference type="AlphaFoldDB" id="A0A2M7G5F9"/>
<proteinExistence type="predicted"/>
<dbReference type="EMBL" id="PFFQ01000026">
    <property type="protein sequence ID" value="PIW17189.1"/>
    <property type="molecule type" value="Genomic_DNA"/>
</dbReference>
<comment type="caution">
    <text evidence="3">The sequence shown here is derived from an EMBL/GenBank/DDBJ whole genome shotgun (WGS) entry which is preliminary data.</text>
</comment>
<feature type="transmembrane region" description="Helical" evidence="2">
    <location>
        <begin position="73"/>
        <end position="92"/>
    </location>
</feature>
<feature type="compositionally biased region" description="Pro residues" evidence="1">
    <location>
        <begin position="197"/>
        <end position="207"/>
    </location>
</feature>